<reference evidence="1" key="1">
    <citation type="journal article" date="2014" name="Int. J. Syst. Evol. Microbiol.">
        <title>Complete genome sequence of Corynebacterium casei LMG S-19264T (=DSM 44701T), isolated from a smear-ripened cheese.</title>
        <authorList>
            <consortium name="US DOE Joint Genome Institute (JGI-PGF)"/>
            <person name="Walter F."/>
            <person name="Albersmeier A."/>
            <person name="Kalinowski J."/>
            <person name="Ruckert C."/>
        </authorList>
    </citation>
    <scope>NUCLEOTIDE SEQUENCE</scope>
    <source>
        <strain evidence="1">JCM 4059</strain>
    </source>
</reference>
<evidence type="ECO:0000313" key="2">
    <source>
        <dbReference type="Proteomes" id="UP000638313"/>
    </source>
</evidence>
<comment type="caution">
    <text evidence="1">The sequence shown here is derived from an EMBL/GenBank/DDBJ whole genome shotgun (WGS) entry which is preliminary data.</text>
</comment>
<dbReference type="SUPFAM" id="SSF54909">
    <property type="entry name" value="Dimeric alpha+beta barrel"/>
    <property type="match status" value="1"/>
</dbReference>
<keyword evidence="2" id="KW-1185">Reference proteome</keyword>
<reference evidence="1" key="2">
    <citation type="submission" date="2020-09" db="EMBL/GenBank/DDBJ databases">
        <authorList>
            <person name="Sun Q."/>
            <person name="Ohkuma M."/>
        </authorList>
    </citation>
    <scope>NUCLEOTIDE SEQUENCE</scope>
    <source>
        <strain evidence="1">JCM 4059</strain>
    </source>
</reference>
<dbReference type="Proteomes" id="UP000638313">
    <property type="component" value="Unassembled WGS sequence"/>
</dbReference>
<accession>A0A919B4K8</accession>
<evidence type="ECO:0000313" key="1">
    <source>
        <dbReference type="EMBL" id="GHF50413.1"/>
    </source>
</evidence>
<sequence length="94" mass="10399">MAVMVHHRGAGWTYELYKETFDRAIPDTAKPPAGLVAHVAGAWQEGDGWQVFEVWESEDAFRAFIHEVVVPIAATLQAPPFESSITEVANHLVP</sequence>
<dbReference type="RefSeq" id="WP_190130523.1">
    <property type="nucleotide sequence ID" value="NZ_BNBD01000006.1"/>
</dbReference>
<protein>
    <recommendedName>
        <fullName evidence="3">ABM domain-containing protein</fullName>
    </recommendedName>
</protein>
<dbReference type="AlphaFoldDB" id="A0A919B4K8"/>
<name>A0A919B4K8_9ACTN</name>
<dbReference type="InterPro" id="IPR011008">
    <property type="entry name" value="Dimeric_a/b-barrel"/>
</dbReference>
<evidence type="ECO:0008006" key="3">
    <source>
        <dbReference type="Google" id="ProtNLM"/>
    </source>
</evidence>
<dbReference type="EMBL" id="BNBD01000006">
    <property type="protein sequence ID" value="GHF50413.1"/>
    <property type="molecule type" value="Genomic_DNA"/>
</dbReference>
<proteinExistence type="predicted"/>
<gene>
    <name evidence="1" type="ORF">GCM10010218_34940</name>
</gene>
<organism evidence="1 2">
    <name type="scientific">Streptomyces mashuensis</name>
    <dbReference type="NCBI Taxonomy" id="33904"/>
    <lineage>
        <taxon>Bacteria</taxon>
        <taxon>Bacillati</taxon>
        <taxon>Actinomycetota</taxon>
        <taxon>Actinomycetes</taxon>
        <taxon>Kitasatosporales</taxon>
        <taxon>Streptomycetaceae</taxon>
        <taxon>Streptomyces</taxon>
    </lineage>
</organism>